<sequence>MASTSASASTSAATQIWTRTAIFRSNEANRSACTPEHRQQLLVLYDVVAIIKGKRVDNVAVGMHPLCKQSTLSLAASNVYGPENEAWNVWYVQSGTYSSQIRSLLPNAQWGIMRLLAYRYHQVREILNLDWPINSYTSNVYRMARIEGNYLHKVMEAVKKEMKSRTRAPNTRLTVLDAWMFFEILTKNNLENLGTVLQENSFSNQTVVLEDMEELDAYLHRGEIADPTWWHKMDTRTAEEWWENMTAAGWVTGNQPAKHDDAAWRSVPPLQQGLHSTRDVDKDGTEFTYAFGPKLSHVVRQYRDTVLIRFHKQASAQPSNADASGSQQDFNKEPPKTRRKNESDDNDNEEQEEQIQGRGEGKQRAAVTPIAKQRSPAVTN</sequence>
<feature type="region of interest" description="Disordered" evidence="1">
    <location>
        <begin position="313"/>
        <end position="380"/>
    </location>
</feature>
<dbReference type="EMBL" id="SGPM01000741">
    <property type="protein sequence ID" value="THH16341.1"/>
    <property type="molecule type" value="Genomic_DNA"/>
</dbReference>
<gene>
    <name evidence="2" type="ORF">EUX98_g9315</name>
</gene>
<accession>A0A4S4LX80</accession>
<feature type="non-terminal residue" evidence="2">
    <location>
        <position position="380"/>
    </location>
</feature>
<feature type="compositionally biased region" description="Polar residues" evidence="1">
    <location>
        <begin position="314"/>
        <end position="329"/>
    </location>
</feature>
<dbReference type="AlphaFoldDB" id="A0A4S4LX80"/>
<keyword evidence="3" id="KW-1185">Reference proteome</keyword>
<proteinExistence type="predicted"/>
<name>A0A4S4LX80_9APHY</name>
<feature type="compositionally biased region" description="Acidic residues" evidence="1">
    <location>
        <begin position="344"/>
        <end position="353"/>
    </location>
</feature>
<evidence type="ECO:0000256" key="1">
    <source>
        <dbReference type="SAM" id="MobiDB-lite"/>
    </source>
</evidence>
<organism evidence="2 3">
    <name type="scientific">Antrodiella citrinella</name>
    <dbReference type="NCBI Taxonomy" id="2447956"/>
    <lineage>
        <taxon>Eukaryota</taxon>
        <taxon>Fungi</taxon>
        <taxon>Dikarya</taxon>
        <taxon>Basidiomycota</taxon>
        <taxon>Agaricomycotina</taxon>
        <taxon>Agaricomycetes</taxon>
        <taxon>Polyporales</taxon>
        <taxon>Steccherinaceae</taxon>
        <taxon>Antrodiella</taxon>
    </lineage>
</organism>
<comment type="caution">
    <text evidence="2">The sequence shown here is derived from an EMBL/GenBank/DDBJ whole genome shotgun (WGS) entry which is preliminary data.</text>
</comment>
<reference evidence="2 3" key="1">
    <citation type="submission" date="2019-02" db="EMBL/GenBank/DDBJ databases">
        <title>Genome sequencing of the rare red list fungi Antrodiella citrinella (Flaviporus citrinellus).</title>
        <authorList>
            <person name="Buettner E."/>
            <person name="Kellner H."/>
        </authorList>
    </citation>
    <scope>NUCLEOTIDE SEQUENCE [LARGE SCALE GENOMIC DNA]</scope>
    <source>
        <strain evidence="2 3">DSM 108506</strain>
    </source>
</reference>
<evidence type="ECO:0000313" key="3">
    <source>
        <dbReference type="Proteomes" id="UP000308730"/>
    </source>
</evidence>
<feature type="compositionally biased region" description="Basic and acidic residues" evidence="1">
    <location>
        <begin position="330"/>
        <end position="343"/>
    </location>
</feature>
<protein>
    <submittedName>
        <fullName evidence="2">Uncharacterized protein</fullName>
    </submittedName>
</protein>
<dbReference type="Proteomes" id="UP000308730">
    <property type="component" value="Unassembled WGS sequence"/>
</dbReference>
<evidence type="ECO:0000313" key="2">
    <source>
        <dbReference type="EMBL" id="THH16341.1"/>
    </source>
</evidence>